<organism evidence="2 3">
    <name type="scientific">Hesseltinella vesiculosa</name>
    <dbReference type="NCBI Taxonomy" id="101127"/>
    <lineage>
        <taxon>Eukaryota</taxon>
        <taxon>Fungi</taxon>
        <taxon>Fungi incertae sedis</taxon>
        <taxon>Mucoromycota</taxon>
        <taxon>Mucoromycotina</taxon>
        <taxon>Mucoromycetes</taxon>
        <taxon>Mucorales</taxon>
        <taxon>Cunninghamellaceae</taxon>
        <taxon>Hesseltinella</taxon>
    </lineage>
</organism>
<dbReference type="OrthoDB" id="2273311at2759"/>
<dbReference type="AlphaFoldDB" id="A0A1X2G787"/>
<proteinExistence type="predicted"/>
<name>A0A1X2G787_9FUNG</name>
<accession>A0A1X2G787</accession>
<gene>
    <name evidence="2" type="ORF">DM01DRAFT_1348747</name>
</gene>
<sequence>MFWAVQCLGGPGPAQPAAPPSIQILGVSSLTVFTHTPNWVSLPNRKVGLFRPNGKFVPFEKLAPKDIRRSMVSSQAAHTSSKDHPRLNRPPKDWLAIWSLPFSTPAITIWWRLLHSKIPSRHHLRKHGRPLKDDYCLFCPLVPETDFHLLITCPAKKAIWSCALPDSDTAEIQCNLLSPASLAPSARATYARALAASWSVHWGRTFSKG</sequence>
<evidence type="ECO:0000313" key="3">
    <source>
        <dbReference type="Proteomes" id="UP000242146"/>
    </source>
</evidence>
<dbReference type="EMBL" id="MCGT01000035">
    <property type="protein sequence ID" value="ORX46956.1"/>
    <property type="molecule type" value="Genomic_DNA"/>
</dbReference>
<reference evidence="2 3" key="1">
    <citation type="submission" date="2016-07" db="EMBL/GenBank/DDBJ databases">
        <title>Pervasive Adenine N6-methylation of Active Genes in Fungi.</title>
        <authorList>
            <consortium name="DOE Joint Genome Institute"/>
            <person name="Mondo S.J."/>
            <person name="Dannebaum R.O."/>
            <person name="Kuo R.C."/>
            <person name="Labutti K."/>
            <person name="Haridas S."/>
            <person name="Kuo A."/>
            <person name="Salamov A."/>
            <person name="Ahrendt S.R."/>
            <person name="Lipzen A."/>
            <person name="Sullivan W."/>
            <person name="Andreopoulos W.B."/>
            <person name="Clum A."/>
            <person name="Lindquist E."/>
            <person name="Daum C."/>
            <person name="Ramamoorthy G.K."/>
            <person name="Gryganskyi A."/>
            <person name="Culley D."/>
            <person name="Magnuson J.K."/>
            <person name="James T.Y."/>
            <person name="O'Malley M.A."/>
            <person name="Stajich J.E."/>
            <person name="Spatafora J.W."/>
            <person name="Visel A."/>
            <person name="Grigoriev I.V."/>
        </authorList>
    </citation>
    <scope>NUCLEOTIDE SEQUENCE [LARGE SCALE GENOMIC DNA]</scope>
    <source>
        <strain evidence="2 3">NRRL 3301</strain>
    </source>
</reference>
<protein>
    <recommendedName>
        <fullName evidence="1">Reverse transcriptase zinc-binding domain-containing protein</fullName>
    </recommendedName>
</protein>
<evidence type="ECO:0000313" key="2">
    <source>
        <dbReference type="EMBL" id="ORX46956.1"/>
    </source>
</evidence>
<dbReference type="InterPro" id="IPR026960">
    <property type="entry name" value="RVT-Znf"/>
</dbReference>
<evidence type="ECO:0000259" key="1">
    <source>
        <dbReference type="Pfam" id="PF13966"/>
    </source>
</evidence>
<keyword evidence="3" id="KW-1185">Reference proteome</keyword>
<dbReference type="Pfam" id="PF13966">
    <property type="entry name" value="zf-RVT"/>
    <property type="match status" value="1"/>
</dbReference>
<dbReference type="Proteomes" id="UP000242146">
    <property type="component" value="Unassembled WGS sequence"/>
</dbReference>
<feature type="domain" description="Reverse transcriptase zinc-binding" evidence="1">
    <location>
        <begin position="92"/>
        <end position="160"/>
    </location>
</feature>
<comment type="caution">
    <text evidence="2">The sequence shown here is derived from an EMBL/GenBank/DDBJ whole genome shotgun (WGS) entry which is preliminary data.</text>
</comment>